<evidence type="ECO:0000313" key="4">
    <source>
        <dbReference type="Proteomes" id="UP000633365"/>
    </source>
</evidence>
<dbReference type="AlphaFoldDB" id="A0A934TZ07"/>
<keyword evidence="2" id="KW-0472">Membrane</keyword>
<sequence>MSKKPKNIDEPFSPEQLERLENKGDKQVQLQRQKEGMFQRYGAKRDSQDIAKQVRWKRRAGIALITLVAVLFLIWIMTWLLTTIGDLVITVDSGAAKKGISISEHENGDGSTYKLSANMVNEVTNITYDWLPATLDLEAEGSHNGRNYLAYTFYLTNNGQETLNYQSMLQSVKAAKDADEACRVMIYKNGEPEVFAKENRGLTSPDGSPEEFEKIFKKEIPENYTPPTAEEIEAAAEQPQNKELVNHTDEEIVIQPFVDSKTVFNTEVEGLEPGQTDKYTIVMWIEGEDPECLDVIRDGYVKLMWFFNIADEEL</sequence>
<proteinExistence type="predicted"/>
<feature type="compositionally biased region" description="Basic and acidic residues" evidence="1">
    <location>
        <begin position="16"/>
        <end position="28"/>
    </location>
</feature>
<evidence type="ECO:0000256" key="2">
    <source>
        <dbReference type="SAM" id="Phobius"/>
    </source>
</evidence>
<gene>
    <name evidence="3" type="ORF">JKK62_05090</name>
</gene>
<reference evidence="3" key="1">
    <citation type="submission" date="2021-01" db="EMBL/GenBank/DDBJ databases">
        <title>Genome public.</title>
        <authorList>
            <person name="Liu C."/>
            <person name="Sun Q."/>
        </authorList>
    </citation>
    <scope>NUCLEOTIDE SEQUENCE</scope>
    <source>
        <strain evidence="3">M6</strain>
    </source>
</reference>
<keyword evidence="2" id="KW-1133">Transmembrane helix</keyword>
<comment type="caution">
    <text evidence="3">The sequence shown here is derived from an EMBL/GenBank/DDBJ whole genome shotgun (WGS) entry which is preliminary data.</text>
</comment>
<feature type="transmembrane region" description="Helical" evidence="2">
    <location>
        <begin position="60"/>
        <end position="81"/>
    </location>
</feature>
<dbReference type="Proteomes" id="UP000633365">
    <property type="component" value="Unassembled WGS sequence"/>
</dbReference>
<protein>
    <submittedName>
        <fullName evidence="3">Uncharacterized protein</fullName>
    </submittedName>
</protein>
<evidence type="ECO:0000256" key="1">
    <source>
        <dbReference type="SAM" id="MobiDB-lite"/>
    </source>
</evidence>
<dbReference type="RefSeq" id="WP_186832964.1">
    <property type="nucleotide sequence ID" value="NZ_JAEQMG010000048.1"/>
</dbReference>
<feature type="region of interest" description="Disordered" evidence="1">
    <location>
        <begin position="1"/>
        <end position="28"/>
    </location>
</feature>
<accession>A0A934TZ07</accession>
<evidence type="ECO:0000313" key="3">
    <source>
        <dbReference type="EMBL" id="MBK6088031.1"/>
    </source>
</evidence>
<dbReference type="EMBL" id="JAEQMG010000048">
    <property type="protein sequence ID" value="MBK6088031.1"/>
    <property type="molecule type" value="Genomic_DNA"/>
</dbReference>
<name>A0A934TZ07_9FIRM</name>
<keyword evidence="2" id="KW-0812">Transmembrane</keyword>
<keyword evidence="4" id="KW-1185">Reference proteome</keyword>
<organism evidence="3 4">
    <name type="scientific">Ruminococcus difficilis</name>
    <dbReference type="NCBI Taxonomy" id="2763069"/>
    <lineage>
        <taxon>Bacteria</taxon>
        <taxon>Bacillati</taxon>
        <taxon>Bacillota</taxon>
        <taxon>Clostridia</taxon>
        <taxon>Eubacteriales</taxon>
        <taxon>Oscillospiraceae</taxon>
        <taxon>Ruminococcus</taxon>
    </lineage>
</organism>